<dbReference type="AlphaFoldDB" id="A0A699WWG0"/>
<dbReference type="EMBL" id="BKCJ011776223">
    <property type="protein sequence ID" value="GFD51945.1"/>
    <property type="molecule type" value="Genomic_DNA"/>
</dbReference>
<organism evidence="1">
    <name type="scientific">Tanacetum cinerariifolium</name>
    <name type="common">Dalmatian daisy</name>
    <name type="synonym">Chrysanthemum cinerariifolium</name>
    <dbReference type="NCBI Taxonomy" id="118510"/>
    <lineage>
        <taxon>Eukaryota</taxon>
        <taxon>Viridiplantae</taxon>
        <taxon>Streptophyta</taxon>
        <taxon>Embryophyta</taxon>
        <taxon>Tracheophyta</taxon>
        <taxon>Spermatophyta</taxon>
        <taxon>Magnoliopsida</taxon>
        <taxon>eudicotyledons</taxon>
        <taxon>Gunneridae</taxon>
        <taxon>Pentapetalae</taxon>
        <taxon>asterids</taxon>
        <taxon>campanulids</taxon>
        <taxon>Asterales</taxon>
        <taxon>Asteraceae</taxon>
        <taxon>Asteroideae</taxon>
        <taxon>Anthemideae</taxon>
        <taxon>Anthemidinae</taxon>
        <taxon>Tanacetum</taxon>
    </lineage>
</organism>
<gene>
    <name evidence="1" type="ORF">Tci_923914</name>
</gene>
<sequence length="72" mass="7743">PPGLLGAAAVARLPALRAERLRAAAGLRPGRGPARRTRTGGIHRLLRPIAPPLLAGARWYWRCQCRRAPSAC</sequence>
<comment type="caution">
    <text evidence="1">The sequence shown here is derived from an EMBL/GenBank/DDBJ whole genome shotgun (WGS) entry which is preliminary data.</text>
</comment>
<reference evidence="1" key="1">
    <citation type="journal article" date="2019" name="Sci. Rep.">
        <title>Draft genome of Tanacetum cinerariifolium, the natural source of mosquito coil.</title>
        <authorList>
            <person name="Yamashiro T."/>
            <person name="Shiraishi A."/>
            <person name="Satake H."/>
            <person name="Nakayama K."/>
        </authorList>
    </citation>
    <scope>NUCLEOTIDE SEQUENCE</scope>
</reference>
<accession>A0A699WWG0</accession>
<name>A0A699WWG0_TANCI</name>
<protein>
    <submittedName>
        <fullName evidence="1">Uncharacterized protein</fullName>
    </submittedName>
</protein>
<feature type="non-terminal residue" evidence="1">
    <location>
        <position position="1"/>
    </location>
</feature>
<proteinExistence type="predicted"/>
<evidence type="ECO:0000313" key="1">
    <source>
        <dbReference type="EMBL" id="GFD51945.1"/>
    </source>
</evidence>